<evidence type="ECO:0000256" key="3">
    <source>
        <dbReference type="ARBA" id="ARBA00023163"/>
    </source>
</evidence>
<feature type="compositionally biased region" description="Basic and acidic residues" evidence="5">
    <location>
        <begin position="274"/>
        <end position="299"/>
    </location>
</feature>
<feature type="compositionally biased region" description="Polar residues" evidence="5">
    <location>
        <begin position="53"/>
        <end position="66"/>
    </location>
</feature>
<protein>
    <submittedName>
        <fullName evidence="8 9">Uncharacterized protein LOC101862183</fullName>
    </submittedName>
</protein>
<dbReference type="CDD" id="cd14694">
    <property type="entry name" value="bZIP_NFIL3"/>
    <property type="match status" value="1"/>
</dbReference>
<dbReference type="RefSeq" id="XP_012937963.1">
    <property type="nucleotide sequence ID" value="XM_013082509.2"/>
</dbReference>
<evidence type="ECO:0000259" key="6">
    <source>
        <dbReference type="PROSITE" id="PS50217"/>
    </source>
</evidence>
<keyword evidence="2" id="KW-0238">DNA-binding</keyword>
<accession>A0ABM0ZZW2</accession>
<feature type="domain" description="BZIP" evidence="6">
    <location>
        <begin position="183"/>
        <end position="235"/>
    </location>
</feature>
<feature type="region of interest" description="Disordered" evidence="5">
    <location>
        <begin position="44"/>
        <end position="68"/>
    </location>
</feature>
<feature type="region of interest" description="Disordered" evidence="5">
    <location>
        <begin position="380"/>
        <end position="413"/>
    </location>
</feature>
<evidence type="ECO:0000313" key="7">
    <source>
        <dbReference type="Proteomes" id="UP000694888"/>
    </source>
</evidence>
<feature type="compositionally biased region" description="Low complexity" evidence="5">
    <location>
        <begin position="351"/>
        <end position="361"/>
    </location>
</feature>
<dbReference type="Pfam" id="PF07716">
    <property type="entry name" value="bZIP_2"/>
    <property type="match status" value="1"/>
</dbReference>
<dbReference type="GeneID" id="101862183"/>
<feature type="region of interest" description="Disordered" evidence="5">
    <location>
        <begin position="428"/>
        <end position="450"/>
    </location>
</feature>
<keyword evidence="3" id="KW-0804">Transcription</keyword>
<dbReference type="InterPro" id="IPR046347">
    <property type="entry name" value="bZIP_sf"/>
</dbReference>
<feature type="compositionally biased region" description="Low complexity" evidence="5">
    <location>
        <begin position="264"/>
        <end position="273"/>
    </location>
</feature>
<keyword evidence="7" id="KW-1185">Reference proteome</keyword>
<dbReference type="InterPro" id="IPR047229">
    <property type="entry name" value="NFIL3-like"/>
</dbReference>
<evidence type="ECO:0000256" key="4">
    <source>
        <dbReference type="ARBA" id="ARBA00023242"/>
    </source>
</evidence>
<dbReference type="SUPFAM" id="SSF57959">
    <property type="entry name" value="Leucine zipper domain"/>
    <property type="match status" value="1"/>
</dbReference>
<feature type="compositionally biased region" description="Low complexity" evidence="5">
    <location>
        <begin position="320"/>
        <end position="339"/>
    </location>
</feature>
<feature type="compositionally biased region" description="Polar residues" evidence="5">
    <location>
        <begin position="392"/>
        <end position="413"/>
    </location>
</feature>
<dbReference type="Gene3D" id="1.20.5.170">
    <property type="match status" value="1"/>
</dbReference>
<feature type="region of interest" description="Disordered" evidence="5">
    <location>
        <begin position="351"/>
        <end position="370"/>
    </location>
</feature>
<dbReference type="InterPro" id="IPR004827">
    <property type="entry name" value="bZIP"/>
</dbReference>
<gene>
    <name evidence="8 9" type="primary">LOC101862183</name>
</gene>
<proteinExistence type="predicted"/>
<dbReference type="SMART" id="SM00338">
    <property type="entry name" value="BRLZ"/>
    <property type="match status" value="1"/>
</dbReference>
<keyword evidence="4" id="KW-0539">Nucleus</keyword>
<dbReference type="InterPro" id="IPR047106">
    <property type="entry name" value="NFIL3-like_bZIP"/>
</dbReference>
<feature type="region of interest" description="Disordered" evidence="5">
    <location>
        <begin position="241"/>
        <end position="339"/>
    </location>
</feature>
<dbReference type="PROSITE" id="PS50217">
    <property type="entry name" value="BZIP"/>
    <property type="match status" value="1"/>
</dbReference>
<dbReference type="PANTHER" id="PTHR15284:SF0">
    <property type="entry name" value="GH23983P"/>
    <property type="match status" value="1"/>
</dbReference>
<evidence type="ECO:0000313" key="9">
    <source>
        <dbReference type="RefSeq" id="XP_012937963.1"/>
    </source>
</evidence>
<dbReference type="PANTHER" id="PTHR15284">
    <property type="entry name" value="NUCLEAR FACTOR INTERLEUKIN-3-REGULATED PROTEIN"/>
    <property type="match status" value="1"/>
</dbReference>
<feature type="compositionally biased region" description="Basic and acidic residues" evidence="5">
    <location>
        <begin position="380"/>
        <end position="391"/>
    </location>
</feature>
<name>A0ABM0ZZW2_APLCA</name>
<dbReference type="PROSITE" id="PS00036">
    <property type="entry name" value="BZIP_BASIC"/>
    <property type="match status" value="1"/>
</dbReference>
<evidence type="ECO:0000313" key="8">
    <source>
        <dbReference type="RefSeq" id="XP_005098338.1"/>
    </source>
</evidence>
<keyword evidence="1" id="KW-0805">Transcription regulation</keyword>
<evidence type="ECO:0000256" key="2">
    <source>
        <dbReference type="ARBA" id="ARBA00023125"/>
    </source>
</evidence>
<evidence type="ECO:0000256" key="5">
    <source>
        <dbReference type="SAM" id="MobiDB-lite"/>
    </source>
</evidence>
<organism evidence="7 9">
    <name type="scientific">Aplysia californica</name>
    <name type="common">California sea hare</name>
    <dbReference type="NCBI Taxonomy" id="6500"/>
    <lineage>
        <taxon>Eukaryota</taxon>
        <taxon>Metazoa</taxon>
        <taxon>Spiralia</taxon>
        <taxon>Lophotrochozoa</taxon>
        <taxon>Mollusca</taxon>
        <taxon>Gastropoda</taxon>
        <taxon>Heterobranchia</taxon>
        <taxon>Euthyneura</taxon>
        <taxon>Tectipleura</taxon>
        <taxon>Aplysiida</taxon>
        <taxon>Aplysioidea</taxon>
        <taxon>Aplysiidae</taxon>
        <taxon>Aplysia</taxon>
    </lineage>
</organism>
<evidence type="ECO:0000256" key="1">
    <source>
        <dbReference type="ARBA" id="ARBA00023015"/>
    </source>
</evidence>
<sequence length="483" mass="53078">MLTSMYPSASTSSPFQERMLMFHGKQLEVKQERLESMDDVPLSEAPVDMTVSGKDSSPSPALSRQYTAADKEQVFLDAKHRFRPYPMPHPHHNLNHSFMLPKYARDGASSPDDSVVNQSEFLNVVAPIRPEVGSFQMKGSDGKLTMPSILVNNVASPAYRNELMPMNTHQRAKREFVPDNKKDEGYWNKRLKNNDSARRSRVKRKALEKMMETRMLDLQKENIELKHEMRALKRRFGLDENATLSDDGSSEMPGRPVASFTALSRPSSSSPSPEKLHPNDDLDQQRPGSDDSRSNDDSRMYNVNTLNHMLGPATRDRTDSIGSSTSSMGSSASGAGHSAVALSLNSKRNLLSSRAGSHSPHSPSPLPHRVDLTAIRTDKSGALDLTSEHSNRSTPARDSSSPESCTSAPEGNNSAVCAAANRRYSLLSTDGSSHEDGNSSSSSSSSSVVKDFKSYPFKCRLKKELKSAHDVSSPLAEDSSARH</sequence>
<reference evidence="8 9" key="1">
    <citation type="submission" date="2025-05" db="UniProtKB">
        <authorList>
            <consortium name="RefSeq"/>
        </authorList>
    </citation>
    <scope>IDENTIFICATION</scope>
</reference>
<dbReference type="RefSeq" id="XP_005098338.1">
    <property type="nucleotide sequence ID" value="XM_005098281.3"/>
</dbReference>
<dbReference type="Proteomes" id="UP000694888">
    <property type="component" value="Unplaced"/>
</dbReference>